<accession>A0A4P9Z6X1</accession>
<evidence type="ECO:0000256" key="6">
    <source>
        <dbReference type="ARBA" id="ARBA00023136"/>
    </source>
</evidence>
<evidence type="ECO:0000256" key="5">
    <source>
        <dbReference type="ARBA" id="ARBA00022989"/>
    </source>
</evidence>
<feature type="transmembrane region" description="Helical" evidence="7">
    <location>
        <begin position="48"/>
        <end position="67"/>
    </location>
</feature>
<protein>
    <recommendedName>
        <fullName evidence="8">Amino acid permease/ SLC12A domain-containing protein</fullName>
    </recommendedName>
</protein>
<evidence type="ECO:0000256" key="4">
    <source>
        <dbReference type="ARBA" id="ARBA00022692"/>
    </source>
</evidence>
<dbReference type="FunFam" id="1.20.1740.10:FF:000001">
    <property type="entry name" value="Amino acid permease"/>
    <property type="match status" value="1"/>
</dbReference>
<evidence type="ECO:0000313" key="10">
    <source>
        <dbReference type="Proteomes" id="UP000268321"/>
    </source>
</evidence>
<evidence type="ECO:0000256" key="7">
    <source>
        <dbReference type="SAM" id="Phobius"/>
    </source>
</evidence>
<dbReference type="OrthoDB" id="3900342at2759"/>
<feature type="transmembrane region" description="Helical" evidence="7">
    <location>
        <begin position="182"/>
        <end position="204"/>
    </location>
</feature>
<keyword evidence="5 7" id="KW-1133">Transmembrane helix</keyword>
<organism evidence="9 10">
    <name type="scientific">Metschnikowia bicuspidata</name>
    <dbReference type="NCBI Taxonomy" id="27322"/>
    <lineage>
        <taxon>Eukaryota</taxon>
        <taxon>Fungi</taxon>
        <taxon>Dikarya</taxon>
        <taxon>Ascomycota</taxon>
        <taxon>Saccharomycotina</taxon>
        <taxon>Pichiomycetes</taxon>
        <taxon>Metschnikowiaceae</taxon>
        <taxon>Metschnikowia</taxon>
    </lineage>
</organism>
<keyword evidence="6 7" id="KW-0472">Membrane</keyword>
<name>A0A4P9Z6X1_9ASCO</name>
<dbReference type="Proteomes" id="UP000268321">
    <property type="component" value="Unassembled WGS sequence"/>
</dbReference>
<evidence type="ECO:0000259" key="8">
    <source>
        <dbReference type="Pfam" id="PF00324"/>
    </source>
</evidence>
<feature type="transmembrane region" description="Helical" evidence="7">
    <location>
        <begin position="471"/>
        <end position="490"/>
    </location>
</feature>
<dbReference type="GO" id="GO:0015171">
    <property type="term" value="F:amino acid transmembrane transporter activity"/>
    <property type="evidence" value="ECO:0007669"/>
    <property type="project" value="TreeGrafter"/>
</dbReference>
<feature type="transmembrane region" description="Helical" evidence="7">
    <location>
        <begin position="270"/>
        <end position="290"/>
    </location>
</feature>
<comment type="subcellular location">
    <subcellularLocation>
        <location evidence="1">Membrane</location>
        <topology evidence="1">Multi-pass membrane protein</topology>
    </subcellularLocation>
</comment>
<dbReference type="GO" id="GO:0016020">
    <property type="term" value="C:membrane"/>
    <property type="evidence" value="ECO:0007669"/>
    <property type="project" value="UniProtKB-SubCell"/>
</dbReference>
<evidence type="ECO:0000256" key="2">
    <source>
        <dbReference type="ARBA" id="ARBA00006983"/>
    </source>
</evidence>
<reference evidence="10" key="1">
    <citation type="journal article" date="2018" name="Nat. Microbiol.">
        <title>Leveraging single-cell genomics to expand the fungal tree of life.</title>
        <authorList>
            <person name="Ahrendt S.R."/>
            <person name="Quandt C.A."/>
            <person name="Ciobanu D."/>
            <person name="Clum A."/>
            <person name="Salamov A."/>
            <person name="Andreopoulos B."/>
            <person name="Cheng J.F."/>
            <person name="Woyke T."/>
            <person name="Pelin A."/>
            <person name="Henrissat B."/>
            <person name="Reynolds N.K."/>
            <person name="Benny G.L."/>
            <person name="Smith M.E."/>
            <person name="James T.Y."/>
            <person name="Grigoriev I.V."/>
        </authorList>
    </citation>
    <scope>NUCLEOTIDE SEQUENCE [LARGE SCALE GENOMIC DNA]</scope>
    <source>
        <strain evidence="10">Baker2002</strain>
    </source>
</reference>
<dbReference type="InterPro" id="IPR004841">
    <property type="entry name" value="AA-permease/SLC12A_dom"/>
</dbReference>
<comment type="similarity">
    <text evidence="2">Belongs to the amino acid-polyamine-organocation (APC) superfamily. YAT (TC 2.A.3.10) family.</text>
</comment>
<proteinExistence type="inferred from homology"/>
<dbReference type="InterPro" id="IPR050524">
    <property type="entry name" value="APC_YAT"/>
</dbReference>
<feature type="transmembrane region" description="Helical" evidence="7">
    <location>
        <begin position="310"/>
        <end position="334"/>
    </location>
</feature>
<keyword evidence="4 7" id="KW-0812">Transmembrane</keyword>
<feature type="transmembrane region" description="Helical" evidence="7">
    <location>
        <begin position="437"/>
        <end position="459"/>
    </location>
</feature>
<feature type="transmembrane region" description="Helical" evidence="7">
    <location>
        <begin position="73"/>
        <end position="94"/>
    </location>
</feature>
<dbReference type="Gene3D" id="1.20.1740.10">
    <property type="entry name" value="Amino acid/polyamine transporter I"/>
    <property type="match status" value="1"/>
</dbReference>
<evidence type="ECO:0000256" key="1">
    <source>
        <dbReference type="ARBA" id="ARBA00004141"/>
    </source>
</evidence>
<dbReference type="EMBL" id="ML004899">
    <property type="protein sequence ID" value="RKP28414.1"/>
    <property type="molecule type" value="Genomic_DNA"/>
</dbReference>
<keyword evidence="3" id="KW-0813">Transport</keyword>
<dbReference type="PANTHER" id="PTHR43341">
    <property type="entry name" value="AMINO ACID PERMEASE"/>
    <property type="match status" value="1"/>
</dbReference>
<feature type="transmembrane region" description="Helical" evidence="7">
    <location>
        <begin position="392"/>
        <end position="416"/>
    </location>
</feature>
<evidence type="ECO:0000256" key="3">
    <source>
        <dbReference type="ARBA" id="ARBA00022448"/>
    </source>
</evidence>
<keyword evidence="10" id="KW-1185">Reference proteome</keyword>
<evidence type="ECO:0000313" key="9">
    <source>
        <dbReference type="EMBL" id="RKP28414.1"/>
    </source>
</evidence>
<feature type="transmembrane region" description="Helical" evidence="7">
    <location>
        <begin position="114"/>
        <end position="135"/>
    </location>
</feature>
<dbReference type="PANTHER" id="PTHR43341:SF26">
    <property type="entry name" value="GENERAL AMINO ACID PERMEASE AGP3"/>
    <property type="match status" value="1"/>
</dbReference>
<dbReference type="PIRSF" id="PIRSF006060">
    <property type="entry name" value="AA_transporter"/>
    <property type="match status" value="1"/>
</dbReference>
<feature type="domain" description="Amino acid permease/ SLC12A" evidence="8">
    <location>
        <begin position="47"/>
        <end position="497"/>
    </location>
</feature>
<sequence>MSSLATPIGSRELSHNKTIADQVTDFEDDFEGEVHQLKLKRGLKNRHVSFLALAGIIGPGILVGAAAPTAEGPLSLIVGFGVVGLIAFSMVQSLGELATLYPLGNVLSTLGKKLFDQAIGGALGWNYVIIWVAVLANEYNMVASIMSYWCPQVPLYGHVLMFWAAFLALQFLSVSKFGELEFWLALFKIVGIVAFYIFSIVYAAGGVKGQEAFGFRYWREPGPLAHGFKSIVSTLVFASTFYSGTEAIAIAASETSNPRKAIPTAIRQTFVRIIIIYMGIAFFYGLTVPYNAPELASSNNTLKSPMSVAIMRAGWAGGVNLVNAFILMTCVSAINSCIYIGSRTVVHLAHEGSAPRIFARINKAGVPYFAVLGFNACGMLLLMNISTGAAKAYSYIVNLSGVAVFIVWGGVNVYHLRFRRAWALQGRSVDELPYRALWYPTLPIFGVAVNIFLALIQGWNTLKPFRPEDFVDAYILFPFFFVLVGVLKLATKSKWQHLAEIDLDDGRRADLDDVEEQH</sequence>
<feature type="transmembrane region" description="Helical" evidence="7">
    <location>
        <begin position="155"/>
        <end position="175"/>
    </location>
</feature>
<feature type="transmembrane region" description="Helical" evidence="7">
    <location>
        <begin position="366"/>
        <end position="386"/>
    </location>
</feature>
<dbReference type="Pfam" id="PF00324">
    <property type="entry name" value="AA_permease"/>
    <property type="match status" value="1"/>
</dbReference>
<dbReference type="AlphaFoldDB" id="A0A4P9Z6X1"/>
<gene>
    <name evidence="9" type="ORF">METBISCDRAFT_20649</name>
</gene>